<evidence type="ECO:0000256" key="1">
    <source>
        <dbReference type="ARBA" id="ARBA00008354"/>
    </source>
</evidence>
<sequence>MTEQKEAAAPTTSLYSELSADDVEQRPMEIESLCMQCHENGTTRLMCTRIPYYRQVILVSFSCDHCGYRNNELQSGEAAQEHGTEIVLNVKLPADLNRQIVKSEYAQLEVPELELVIPYKSQTGEVTTVEGVLSRVKSGLLQNQDLRRIQNPEGATKIDAFIEKMDHYLELKEPFTLKLTDPSGNCFIQNPDPLHVDPRCITSHYCRRLADRKLLGFADDDEVEDEEAAPEWRSYEDAKHEVLRFATECPNCGAPTETLMKPTDIPFFQTVIIMSTTCDACGNKTNEVKSGSSIRDYGCKTTVTIKEDVDLARDVLKSDTCNLSIPELELDVGYGALAGRFTTVEGLLGATRDQLVEQGRFFFGDSASEEEREKMTNLIAQFDDAIALKRVLTIVLDDPAGNSYVQSLTTPFDDPRLQKEFYERSFEHKEMLGLNDMKVENYGEMDAIEEAEEEHEQKNEEAACS</sequence>
<reference evidence="7 8" key="2">
    <citation type="journal article" date="2019" name="G3 (Bethesda)">
        <title>Hybrid Assembly of the Genome of the Entomopathogenic Nematode Steinernema carpocapsae Identifies the X-Chromosome.</title>
        <authorList>
            <person name="Serra L."/>
            <person name="Macchietto M."/>
            <person name="Macias-Munoz A."/>
            <person name="McGill C.J."/>
            <person name="Rodriguez I.M."/>
            <person name="Rodriguez B."/>
            <person name="Murad R."/>
            <person name="Mortazavi A."/>
        </authorList>
    </citation>
    <scope>NUCLEOTIDE SEQUENCE [LARGE SCALE GENOMIC DNA]</scope>
    <source>
        <strain evidence="7 8">ALL</strain>
    </source>
</reference>
<dbReference type="PANTHER" id="PTHR10876:SF0">
    <property type="entry name" value="ZINC FINGER PROTEIN ZPR1"/>
    <property type="match status" value="1"/>
</dbReference>
<dbReference type="Gene3D" id="2.60.120.1040">
    <property type="entry name" value="ZPR1, A/B domain"/>
    <property type="match status" value="2"/>
</dbReference>
<dbReference type="InterPro" id="IPR042452">
    <property type="entry name" value="ZPR1_Znf1/2"/>
</dbReference>
<dbReference type="GO" id="GO:0008270">
    <property type="term" value="F:zinc ion binding"/>
    <property type="evidence" value="ECO:0007669"/>
    <property type="project" value="UniProtKB-KW"/>
</dbReference>
<dbReference type="AlphaFoldDB" id="A0A4U5NTB2"/>
<dbReference type="FunFam" id="2.20.25.420:FF:000002">
    <property type="entry name" value="Zinc finger protein ZPR1"/>
    <property type="match status" value="1"/>
</dbReference>
<dbReference type="InterPro" id="IPR042451">
    <property type="entry name" value="ZPR1_A/B_dom"/>
</dbReference>
<dbReference type="GO" id="GO:0005634">
    <property type="term" value="C:nucleus"/>
    <property type="evidence" value="ECO:0007669"/>
    <property type="project" value="TreeGrafter"/>
</dbReference>
<dbReference type="Pfam" id="PF22794">
    <property type="entry name" value="jr-ZPR1"/>
    <property type="match status" value="2"/>
</dbReference>
<comment type="similarity">
    <text evidence="1">Belongs to the ZPR1 family.</text>
</comment>
<dbReference type="InterPro" id="IPR004457">
    <property type="entry name" value="Znf_ZPR1"/>
</dbReference>
<feature type="region of interest" description="Disordered" evidence="5">
    <location>
        <begin position="1"/>
        <end position="20"/>
    </location>
</feature>
<evidence type="ECO:0000313" key="7">
    <source>
        <dbReference type="EMBL" id="TKR86526.1"/>
    </source>
</evidence>
<name>A0A4U5NTB2_STECR</name>
<gene>
    <name evidence="7" type="ORF">L596_011103</name>
</gene>
<keyword evidence="4" id="KW-0862">Zinc</keyword>
<evidence type="ECO:0000256" key="4">
    <source>
        <dbReference type="ARBA" id="ARBA00022833"/>
    </source>
</evidence>
<dbReference type="Gene3D" id="2.20.25.420">
    <property type="entry name" value="ZPR1, zinc finger domain"/>
    <property type="match status" value="2"/>
</dbReference>
<evidence type="ECO:0000259" key="6">
    <source>
        <dbReference type="SMART" id="SM00709"/>
    </source>
</evidence>
<dbReference type="PANTHER" id="PTHR10876">
    <property type="entry name" value="ZINC FINGER PROTEIN ZPR1"/>
    <property type="match status" value="1"/>
</dbReference>
<feature type="domain" description="Zinc finger ZPR1-type" evidence="6">
    <location>
        <begin position="247"/>
        <end position="407"/>
    </location>
</feature>
<dbReference type="STRING" id="34508.A0A4U5NTB2"/>
<evidence type="ECO:0000256" key="3">
    <source>
        <dbReference type="ARBA" id="ARBA00022771"/>
    </source>
</evidence>
<feature type="domain" description="Zinc finger ZPR1-type" evidence="6">
    <location>
        <begin position="32"/>
        <end position="190"/>
    </location>
</feature>
<dbReference type="EMBL" id="AZBU02000003">
    <property type="protein sequence ID" value="TKR86526.1"/>
    <property type="molecule type" value="Genomic_DNA"/>
</dbReference>
<keyword evidence="3" id="KW-0863">Zinc-finger</keyword>
<evidence type="ECO:0000313" key="8">
    <source>
        <dbReference type="Proteomes" id="UP000298663"/>
    </source>
</evidence>
<proteinExistence type="inferred from homology"/>
<dbReference type="InterPro" id="IPR056180">
    <property type="entry name" value="ZPR1_jr_dom"/>
</dbReference>
<dbReference type="OrthoDB" id="308464at2759"/>
<evidence type="ECO:0000256" key="2">
    <source>
        <dbReference type="ARBA" id="ARBA00022723"/>
    </source>
</evidence>
<dbReference type="InterPro" id="IPR040141">
    <property type="entry name" value="ZPR1"/>
</dbReference>
<keyword evidence="2" id="KW-0479">Metal-binding</keyword>
<accession>A0A4U5NTB2</accession>
<keyword evidence="8" id="KW-1185">Reference proteome</keyword>
<comment type="caution">
    <text evidence="7">The sequence shown here is derived from an EMBL/GenBank/DDBJ whole genome shotgun (WGS) entry which is preliminary data.</text>
</comment>
<dbReference type="Pfam" id="PF03367">
    <property type="entry name" value="Zn_ribbon_ZPR1"/>
    <property type="match status" value="2"/>
</dbReference>
<dbReference type="FunFam" id="2.20.25.420:FF:000001">
    <property type="entry name" value="Zinc finger protein ZPR1"/>
    <property type="match status" value="1"/>
</dbReference>
<dbReference type="SMART" id="SM00709">
    <property type="entry name" value="Zpr1"/>
    <property type="match status" value="2"/>
</dbReference>
<reference evidence="7 8" key="1">
    <citation type="journal article" date="2015" name="Genome Biol.">
        <title>Comparative genomics of Steinernema reveals deeply conserved gene regulatory networks.</title>
        <authorList>
            <person name="Dillman A.R."/>
            <person name="Macchietto M."/>
            <person name="Porter C.F."/>
            <person name="Rogers A."/>
            <person name="Williams B."/>
            <person name="Antoshechkin I."/>
            <person name="Lee M.M."/>
            <person name="Goodwin Z."/>
            <person name="Lu X."/>
            <person name="Lewis E.E."/>
            <person name="Goodrich-Blair H."/>
            <person name="Stock S.P."/>
            <person name="Adams B.J."/>
            <person name="Sternberg P.W."/>
            <person name="Mortazavi A."/>
        </authorList>
    </citation>
    <scope>NUCLEOTIDE SEQUENCE [LARGE SCALE GENOMIC DNA]</scope>
    <source>
        <strain evidence="7 8">ALL</strain>
    </source>
</reference>
<organism evidence="7 8">
    <name type="scientific">Steinernema carpocapsae</name>
    <name type="common">Entomopathogenic nematode</name>
    <dbReference type="NCBI Taxonomy" id="34508"/>
    <lineage>
        <taxon>Eukaryota</taxon>
        <taxon>Metazoa</taxon>
        <taxon>Ecdysozoa</taxon>
        <taxon>Nematoda</taxon>
        <taxon>Chromadorea</taxon>
        <taxon>Rhabditida</taxon>
        <taxon>Tylenchina</taxon>
        <taxon>Panagrolaimomorpha</taxon>
        <taxon>Strongyloidoidea</taxon>
        <taxon>Steinernematidae</taxon>
        <taxon>Steinernema</taxon>
    </lineage>
</organism>
<dbReference type="NCBIfam" id="TIGR00310">
    <property type="entry name" value="ZPR1_znf"/>
    <property type="match status" value="2"/>
</dbReference>
<protein>
    <recommendedName>
        <fullName evidence="6">Zinc finger ZPR1-type domain-containing protein</fullName>
    </recommendedName>
</protein>
<dbReference type="Proteomes" id="UP000298663">
    <property type="component" value="Unassembled WGS sequence"/>
</dbReference>
<evidence type="ECO:0000256" key="5">
    <source>
        <dbReference type="SAM" id="MobiDB-lite"/>
    </source>
</evidence>